<protein>
    <submittedName>
        <fullName evidence="1">Uncharacterized protein</fullName>
    </submittedName>
</protein>
<dbReference type="EMBL" id="JAPDRP010000021">
    <property type="protein sequence ID" value="KAJ9638438.1"/>
    <property type="molecule type" value="Genomic_DNA"/>
</dbReference>
<comment type="caution">
    <text evidence="1">The sequence shown here is derived from an EMBL/GenBank/DDBJ whole genome shotgun (WGS) entry which is preliminary data.</text>
</comment>
<reference evidence="1" key="1">
    <citation type="submission" date="2022-10" db="EMBL/GenBank/DDBJ databases">
        <title>Culturing micro-colonial fungi from biological soil crusts in the Mojave desert and describing Neophaeococcomyces mojavensis, and introducing the new genera and species Taxawa tesnikishii.</title>
        <authorList>
            <person name="Kurbessoian T."/>
            <person name="Stajich J.E."/>
        </authorList>
    </citation>
    <scope>NUCLEOTIDE SEQUENCE</scope>
    <source>
        <strain evidence="1">JES_115</strain>
    </source>
</reference>
<evidence type="ECO:0000313" key="2">
    <source>
        <dbReference type="Proteomes" id="UP001172680"/>
    </source>
</evidence>
<sequence length="210" mass="23039">MASTVEANWTAHHPRRMAQTSPMLVRGVLSGPTALENDSHYPVPVPTLSAPAADRSTIAAGTCFCGAVQLELPLDSKPTVSVVCHCTDCREWHSVGSVPYMMFPLLDLSEHGGDADKDKVIAGASLLSYVHRTPEVRRYSATCCGTRLFNSVWNEPASLKLCGTFPTVFPSFEWQPTMHVNVRESNYPTLDVRWFNDLPAEFGGTGREVE</sequence>
<proteinExistence type="predicted"/>
<accession>A0ACC2YSQ6</accession>
<dbReference type="Proteomes" id="UP001172680">
    <property type="component" value="Unassembled WGS sequence"/>
</dbReference>
<gene>
    <name evidence="1" type="ORF">H2199_007127</name>
</gene>
<organism evidence="1 2">
    <name type="scientific">Coniosporium tulheliwenetii</name>
    <dbReference type="NCBI Taxonomy" id="3383036"/>
    <lineage>
        <taxon>Eukaryota</taxon>
        <taxon>Fungi</taxon>
        <taxon>Dikarya</taxon>
        <taxon>Ascomycota</taxon>
        <taxon>Pezizomycotina</taxon>
        <taxon>Dothideomycetes</taxon>
        <taxon>Dothideomycetes incertae sedis</taxon>
        <taxon>Coniosporium</taxon>
    </lineage>
</organism>
<name>A0ACC2YSQ6_9PEZI</name>
<evidence type="ECO:0000313" key="1">
    <source>
        <dbReference type="EMBL" id="KAJ9638438.1"/>
    </source>
</evidence>
<keyword evidence="2" id="KW-1185">Reference proteome</keyword>